<reference evidence="5 6" key="1">
    <citation type="submission" date="2018-08" db="EMBL/GenBank/DDBJ databases">
        <title>A genome reference for cultivated species of the human gut microbiota.</title>
        <authorList>
            <person name="Zou Y."/>
            <person name="Xue W."/>
            <person name="Luo G."/>
        </authorList>
    </citation>
    <scope>NUCLEOTIDE SEQUENCE [LARGE SCALE GENOMIC DNA]</scope>
    <source>
        <strain evidence="5 6">OM02-6</strain>
    </source>
</reference>
<dbReference type="Gene3D" id="3.90.79.10">
    <property type="entry name" value="Nucleoside Triphosphate Pyrophosphohydrolase"/>
    <property type="match status" value="1"/>
</dbReference>
<name>A0A3E5FRY8_9FIRM</name>
<dbReference type="Proteomes" id="UP000261087">
    <property type="component" value="Unassembled WGS sequence"/>
</dbReference>
<organism evidence="5 6">
    <name type="scientific">Thomasclavelia spiroformis</name>
    <dbReference type="NCBI Taxonomy" id="29348"/>
    <lineage>
        <taxon>Bacteria</taxon>
        <taxon>Bacillati</taxon>
        <taxon>Bacillota</taxon>
        <taxon>Erysipelotrichia</taxon>
        <taxon>Erysipelotrichales</taxon>
        <taxon>Coprobacillaceae</taxon>
        <taxon>Thomasclavelia</taxon>
    </lineage>
</organism>
<gene>
    <name evidence="5" type="ORF">DXB31_04635</name>
</gene>
<evidence type="ECO:0000256" key="1">
    <source>
        <dbReference type="ARBA" id="ARBA00001946"/>
    </source>
</evidence>
<evidence type="ECO:0000256" key="2">
    <source>
        <dbReference type="ARBA" id="ARBA00022801"/>
    </source>
</evidence>
<comment type="cofactor">
    <cofactor evidence="1">
        <name>Mg(2+)</name>
        <dbReference type="ChEBI" id="CHEBI:18420"/>
    </cofactor>
</comment>
<dbReference type="PROSITE" id="PS00893">
    <property type="entry name" value="NUDIX_BOX"/>
    <property type="match status" value="1"/>
</dbReference>
<accession>A0A3E5FRY8</accession>
<feature type="domain" description="Nudix hydrolase" evidence="4">
    <location>
        <begin position="9"/>
        <end position="147"/>
    </location>
</feature>
<comment type="caution">
    <text evidence="5">The sequence shown here is derived from an EMBL/GenBank/DDBJ whole genome shotgun (WGS) entry which is preliminary data.</text>
</comment>
<proteinExistence type="inferred from homology"/>
<comment type="similarity">
    <text evidence="3">Belongs to the Nudix hydrolase family.</text>
</comment>
<dbReference type="InterPro" id="IPR020084">
    <property type="entry name" value="NUDIX_hydrolase_CS"/>
</dbReference>
<evidence type="ECO:0000259" key="4">
    <source>
        <dbReference type="PROSITE" id="PS51462"/>
    </source>
</evidence>
<dbReference type="CDD" id="cd02883">
    <property type="entry name" value="NUDIX_Hydrolase"/>
    <property type="match status" value="1"/>
</dbReference>
<dbReference type="PRINTS" id="PR00502">
    <property type="entry name" value="NUDIXFAMILY"/>
</dbReference>
<dbReference type="PROSITE" id="PS51462">
    <property type="entry name" value="NUDIX"/>
    <property type="match status" value="1"/>
</dbReference>
<dbReference type="GO" id="GO:0016787">
    <property type="term" value="F:hydrolase activity"/>
    <property type="evidence" value="ECO:0007669"/>
    <property type="project" value="UniProtKB-KW"/>
</dbReference>
<keyword evidence="2 3" id="KW-0378">Hydrolase</keyword>
<dbReference type="InterPro" id="IPR020476">
    <property type="entry name" value="Nudix_hydrolase"/>
</dbReference>
<dbReference type="SUPFAM" id="SSF55811">
    <property type="entry name" value="Nudix"/>
    <property type="match status" value="1"/>
</dbReference>
<dbReference type="AlphaFoldDB" id="A0A3E5FRY8"/>
<dbReference type="PANTHER" id="PTHR43046">
    <property type="entry name" value="GDP-MANNOSE MANNOSYL HYDROLASE"/>
    <property type="match status" value="1"/>
</dbReference>
<protein>
    <submittedName>
        <fullName evidence="5">NUDIX hydrolase</fullName>
    </submittedName>
</protein>
<dbReference type="EMBL" id="QSVF01000008">
    <property type="protein sequence ID" value="RGO11356.1"/>
    <property type="molecule type" value="Genomic_DNA"/>
</dbReference>
<dbReference type="InterPro" id="IPR000086">
    <property type="entry name" value="NUDIX_hydrolase_dom"/>
</dbReference>
<dbReference type="InterPro" id="IPR015797">
    <property type="entry name" value="NUDIX_hydrolase-like_dom_sf"/>
</dbReference>
<evidence type="ECO:0000256" key="3">
    <source>
        <dbReference type="RuleBase" id="RU003476"/>
    </source>
</evidence>
<evidence type="ECO:0000313" key="6">
    <source>
        <dbReference type="Proteomes" id="UP000261087"/>
    </source>
</evidence>
<dbReference type="PANTHER" id="PTHR43046:SF14">
    <property type="entry name" value="MUTT_NUDIX FAMILY PROTEIN"/>
    <property type="match status" value="1"/>
</dbReference>
<sequence length="147" mass="17120">MEENMEIFKNKLIVHGLIIIDEKYIVIKRSVIKRGKPNVFPKYWDIPGGSVEDYETPVEALVREIKEEVGLDVNIKQIIHEDSNYDKSKNIMFTRLVYKCSLKETGCLPIIKLDPEEHTEYRLISSLEDLNTEKIVPFLADILLDKQ</sequence>
<evidence type="ECO:0000313" key="5">
    <source>
        <dbReference type="EMBL" id="RGO11356.1"/>
    </source>
</evidence>
<dbReference type="Pfam" id="PF00293">
    <property type="entry name" value="NUDIX"/>
    <property type="match status" value="1"/>
</dbReference>